<evidence type="ECO:0000256" key="4">
    <source>
        <dbReference type="ARBA" id="ARBA00022723"/>
    </source>
</evidence>
<dbReference type="CDD" id="cd03469">
    <property type="entry name" value="Rieske_RO_Alpha_N"/>
    <property type="match status" value="1"/>
</dbReference>
<dbReference type="GO" id="GO:0051213">
    <property type="term" value="F:dioxygenase activity"/>
    <property type="evidence" value="ECO:0007669"/>
    <property type="project" value="UniProtKB-KW"/>
</dbReference>
<keyword evidence="3" id="KW-0001">2Fe-2S</keyword>
<feature type="domain" description="Rieske" evidence="8">
    <location>
        <begin position="42"/>
        <end position="142"/>
    </location>
</feature>
<evidence type="ECO:0000259" key="8">
    <source>
        <dbReference type="PROSITE" id="PS51296"/>
    </source>
</evidence>
<evidence type="ECO:0000256" key="1">
    <source>
        <dbReference type="ARBA" id="ARBA00001962"/>
    </source>
</evidence>
<dbReference type="Proteomes" id="UP001165395">
    <property type="component" value="Unassembled WGS sequence"/>
</dbReference>
<keyword evidence="10" id="KW-1185">Reference proteome</keyword>
<protein>
    <submittedName>
        <fullName evidence="9">Aromatic ring-hydroxylating dioxygenase subunit alpha</fullName>
    </submittedName>
</protein>
<evidence type="ECO:0000256" key="7">
    <source>
        <dbReference type="ARBA" id="ARBA00023014"/>
    </source>
</evidence>
<evidence type="ECO:0000256" key="6">
    <source>
        <dbReference type="ARBA" id="ARBA00023004"/>
    </source>
</evidence>
<dbReference type="SUPFAM" id="SSF50022">
    <property type="entry name" value="ISP domain"/>
    <property type="match status" value="1"/>
</dbReference>
<dbReference type="InterPro" id="IPR015879">
    <property type="entry name" value="Ring_hydroxy_dOase_asu_C_dom"/>
</dbReference>
<name>A0ABS8D1R0_9NEIS</name>
<dbReference type="PANTHER" id="PTHR43756">
    <property type="entry name" value="CHOLINE MONOOXYGENASE, CHLOROPLASTIC"/>
    <property type="match status" value="1"/>
</dbReference>
<comment type="caution">
    <text evidence="9">The sequence shown here is derived from an EMBL/GenBank/DDBJ whole genome shotgun (WGS) entry which is preliminary data.</text>
</comment>
<dbReference type="RefSeq" id="WP_227177608.1">
    <property type="nucleotide sequence ID" value="NZ_JAJBZT010000001.1"/>
</dbReference>
<gene>
    <name evidence="9" type="ORF">LIN78_01025</name>
</gene>
<dbReference type="InterPro" id="IPR001663">
    <property type="entry name" value="Rng_hydr_dOase-A"/>
</dbReference>
<evidence type="ECO:0000256" key="2">
    <source>
        <dbReference type="ARBA" id="ARBA00008751"/>
    </source>
</evidence>
<dbReference type="SUPFAM" id="SSF55961">
    <property type="entry name" value="Bet v1-like"/>
    <property type="match status" value="1"/>
</dbReference>
<keyword evidence="7" id="KW-0411">Iron-sulfur</keyword>
<keyword evidence="6" id="KW-0408">Iron</keyword>
<evidence type="ECO:0000313" key="9">
    <source>
        <dbReference type="EMBL" id="MCB6182138.1"/>
    </source>
</evidence>
<comment type="similarity">
    <text evidence="2">Belongs to the bacterial ring-hydroxylating dioxygenase alpha subunit family.</text>
</comment>
<dbReference type="Pfam" id="PF00848">
    <property type="entry name" value="Ring_hydroxyl_A"/>
    <property type="match status" value="1"/>
</dbReference>
<dbReference type="Gene3D" id="3.90.380.10">
    <property type="entry name" value="Naphthalene 1,2-dioxygenase Alpha Subunit, Chain A, domain 1"/>
    <property type="match status" value="1"/>
</dbReference>
<evidence type="ECO:0000256" key="3">
    <source>
        <dbReference type="ARBA" id="ARBA00022714"/>
    </source>
</evidence>
<dbReference type="InterPro" id="IPR036922">
    <property type="entry name" value="Rieske_2Fe-2S_sf"/>
</dbReference>
<dbReference type="PROSITE" id="PS51296">
    <property type="entry name" value="RIESKE"/>
    <property type="match status" value="1"/>
</dbReference>
<dbReference type="Gene3D" id="2.102.10.10">
    <property type="entry name" value="Rieske [2Fe-2S] iron-sulphur domain"/>
    <property type="match status" value="1"/>
</dbReference>
<comment type="cofactor">
    <cofactor evidence="1">
        <name>Fe cation</name>
        <dbReference type="ChEBI" id="CHEBI:24875"/>
    </cofactor>
</comment>
<dbReference type="EMBL" id="JAJBZT010000001">
    <property type="protein sequence ID" value="MCB6182138.1"/>
    <property type="molecule type" value="Genomic_DNA"/>
</dbReference>
<evidence type="ECO:0000256" key="5">
    <source>
        <dbReference type="ARBA" id="ARBA00023002"/>
    </source>
</evidence>
<evidence type="ECO:0000313" key="10">
    <source>
        <dbReference type="Proteomes" id="UP001165395"/>
    </source>
</evidence>
<dbReference type="InterPro" id="IPR017941">
    <property type="entry name" value="Rieske_2Fe-2S"/>
</dbReference>
<organism evidence="9 10">
    <name type="scientific">Leeia speluncae</name>
    <dbReference type="NCBI Taxonomy" id="2884804"/>
    <lineage>
        <taxon>Bacteria</taxon>
        <taxon>Pseudomonadati</taxon>
        <taxon>Pseudomonadota</taxon>
        <taxon>Betaproteobacteria</taxon>
        <taxon>Neisseriales</taxon>
        <taxon>Leeiaceae</taxon>
        <taxon>Leeia</taxon>
    </lineage>
</organism>
<accession>A0ABS8D1R0</accession>
<keyword evidence="4" id="KW-0479">Metal-binding</keyword>
<dbReference type="Pfam" id="PF00355">
    <property type="entry name" value="Rieske"/>
    <property type="match status" value="1"/>
</dbReference>
<keyword evidence="9" id="KW-0223">Dioxygenase</keyword>
<dbReference type="CDD" id="cd00680">
    <property type="entry name" value="RHO_alpha_C"/>
    <property type="match status" value="1"/>
</dbReference>
<sequence>MSDLAHAAQLQAFGTQLPVYTYFDAEFYQQELTHLFANAPVYYGHHSMVPNPGDYYTLPWMDHGKMLVRKDETNVSLLSNVCRHRQAVMLKGRGNGPNIVCPVHRWTYDNAGELLGAPHFPQNPCMNLGKTDLQTWNGLLFDARRDVAKDLAQLGCKAELDLSDFHFNRVELTEYNFNWKTFIEVYLEDYHVDPFHPGLGQFVNCADLKWEFGENYSVQTVGPKNGLAKPGSSVYQKWSEQALAANGGEVPPYGAIWLTYYPNIMVEWYPHTLVVSTVLPRGADKCTVLTEFYYPEEIALFEPELIEAEQAAYFETAEEDDDICYRMHEGRKALYLRGDNEVGPYQSPTEDGMRHFHEWMRCKMGELIKD</sequence>
<keyword evidence="5" id="KW-0560">Oxidoreductase</keyword>
<proteinExistence type="inferred from homology"/>
<dbReference type="PANTHER" id="PTHR43756:SF5">
    <property type="entry name" value="CHOLINE MONOOXYGENASE, CHLOROPLASTIC"/>
    <property type="match status" value="1"/>
</dbReference>
<reference evidence="9" key="1">
    <citation type="submission" date="2021-10" db="EMBL/GenBank/DDBJ databases">
        <title>The complete genome sequence of Leeia sp. TBRC 13508.</title>
        <authorList>
            <person name="Charoenyingcharoen P."/>
            <person name="Yukphan P."/>
        </authorList>
    </citation>
    <scope>NUCLEOTIDE SEQUENCE</scope>
    <source>
        <strain evidence="9">TBRC 13508</strain>
    </source>
</reference>
<dbReference type="PRINTS" id="PR00090">
    <property type="entry name" value="RNGDIOXGNASE"/>
</dbReference>